<sequence>MHYYSFNIGDYASHTRHLSAIEDLAYRRLLDLYYLHEQPLNERSTTVARLINLRDNQVEVQAILEEFFELVEGTGWINQRADGEIAKYHGKLEAASRAGLASAAKRSNGRSTDVQLNKNHKPITNNQEPIEKKKPIAPPDGVSPATWSDFLQIRKLKKAAVTQSAIKGIEREARKAGWSLEKALVECCARGWAGFKAEWVNKEQNQNKTQHQINQEGIARSLGLLPKHDEYQGNVIEGEIYDAEPTTTKRLG</sequence>
<dbReference type="Pfam" id="PF07120">
    <property type="entry name" value="DUF1376"/>
    <property type="match status" value="1"/>
</dbReference>
<feature type="compositionally biased region" description="Polar residues" evidence="1">
    <location>
        <begin position="109"/>
        <end position="127"/>
    </location>
</feature>
<feature type="region of interest" description="Disordered" evidence="1">
    <location>
        <begin position="103"/>
        <end position="141"/>
    </location>
</feature>
<name>A0A6J5L390_9CAUD</name>
<evidence type="ECO:0000313" key="2">
    <source>
        <dbReference type="EMBL" id="CAB4127000.1"/>
    </source>
</evidence>
<accession>A0A6J5L390</accession>
<reference evidence="2" key="1">
    <citation type="submission" date="2020-04" db="EMBL/GenBank/DDBJ databases">
        <authorList>
            <person name="Chiriac C."/>
            <person name="Salcher M."/>
            <person name="Ghai R."/>
            <person name="Kavagutti S V."/>
        </authorList>
    </citation>
    <scope>NUCLEOTIDE SEQUENCE</scope>
</reference>
<evidence type="ECO:0008006" key="3">
    <source>
        <dbReference type="Google" id="ProtNLM"/>
    </source>
</evidence>
<gene>
    <name evidence="2" type="ORF">UFOVP77_41</name>
</gene>
<protein>
    <recommendedName>
        <fullName evidence="3">DUF1376 domain-containing protein</fullName>
    </recommendedName>
</protein>
<organism evidence="2">
    <name type="scientific">uncultured Caudovirales phage</name>
    <dbReference type="NCBI Taxonomy" id="2100421"/>
    <lineage>
        <taxon>Viruses</taxon>
        <taxon>Duplodnaviria</taxon>
        <taxon>Heunggongvirae</taxon>
        <taxon>Uroviricota</taxon>
        <taxon>Caudoviricetes</taxon>
        <taxon>Peduoviridae</taxon>
        <taxon>Maltschvirus</taxon>
        <taxon>Maltschvirus maltsch</taxon>
    </lineage>
</organism>
<proteinExistence type="predicted"/>
<dbReference type="InterPro" id="IPR010781">
    <property type="entry name" value="DUF1376"/>
</dbReference>
<dbReference type="EMBL" id="LR796206">
    <property type="protein sequence ID" value="CAB4127000.1"/>
    <property type="molecule type" value="Genomic_DNA"/>
</dbReference>
<evidence type="ECO:0000256" key="1">
    <source>
        <dbReference type="SAM" id="MobiDB-lite"/>
    </source>
</evidence>